<dbReference type="PROSITE" id="PS50206">
    <property type="entry name" value="RHODANESE_3"/>
    <property type="match status" value="1"/>
</dbReference>
<evidence type="ECO:0000259" key="2">
    <source>
        <dbReference type="PROSITE" id="PS50206"/>
    </source>
</evidence>
<feature type="region of interest" description="Disordered" evidence="1">
    <location>
        <begin position="47"/>
        <end position="71"/>
    </location>
</feature>
<dbReference type="SUPFAM" id="SSF52821">
    <property type="entry name" value="Rhodanese/Cell cycle control phosphatase"/>
    <property type="match status" value="1"/>
</dbReference>
<feature type="compositionally biased region" description="Basic and acidic residues" evidence="1">
    <location>
        <begin position="57"/>
        <end position="66"/>
    </location>
</feature>
<dbReference type="AlphaFoldDB" id="A0A6J4UKD0"/>
<gene>
    <name evidence="3" type="ORF">AVDCRST_MAG19-692</name>
</gene>
<dbReference type="Gene3D" id="3.40.250.10">
    <property type="entry name" value="Rhodanese-like domain"/>
    <property type="match status" value="1"/>
</dbReference>
<evidence type="ECO:0000313" key="3">
    <source>
        <dbReference type="EMBL" id="CAA9550257.1"/>
    </source>
</evidence>
<feature type="region of interest" description="Disordered" evidence="1">
    <location>
        <begin position="1"/>
        <end position="31"/>
    </location>
</feature>
<feature type="compositionally biased region" description="Low complexity" evidence="1">
    <location>
        <begin position="121"/>
        <end position="137"/>
    </location>
</feature>
<feature type="domain" description="Rhodanese" evidence="2">
    <location>
        <begin position="22"/>
        <end position="114"/>
    </location>
</feature>
<name>A0A6J4UKD0_9BACT</name>
<evidence type="ECO:0000256" key="1">
    <source>
        <dbReference type="SAM" id="MobiDB-lite"/>
    </source>
</evidence>
<sequence>MAGIAVDELHCRRERDPRTGGVDVRDPANRRASGMVDGAIAVSPRTLPVVADSEAPEEWRDPRLQDRPPPVVTVCDLGPISTLAATMIAEMGFADVAHPDGTRAWQETGPPTQPAPDAEQGAPGAPRSAARASASTPPATPRRGARPGTSPAGRG</sequence>
<feature type="region of interest" description="Disordered" evidence="1">
    <location>
        <begin position="98"/>
        <end position="155"/>
    </location>
</feature>
<dbReference type="Pfam" id="PF00581">
    <property type="entry name" value="Rhodanese"/>
    <property type="match status" value="1"/>
</dbReference>
<feature type="compositionally biased region" description="Basic and acidic residues" evidence="1">
    <location>
        <begin position="7"/>
        <end position="29"/>
    </location>
</feature>
<reference evidence="3" key="1">
    <citation type="submission" date="2020-02" db="EMBL/GenBank/DDBJ databases">
        <authorList>
            <person name="Meier V. D."/>
        </authorList>
    </citation>
    <scope>NUCLEOTIDE SEQUENCE</scope>
    <source>
        <strain evidence="3">AVDCRST_MAG19</strain>
    </source>
</reference>
<accession>A0A6J4UKD0</accession>
<dbReference type="InterPro" id="IPR036873">
    <property type="entry name" value="Rhodanese-like_dom_sf"/>
</dbReference>
<dbReference type="InterPro" id="IPR001763">
    <property type="entry name" value="Rhodanese-like_dom"/>
</dbReference>
<dbReference type="EMBL" id="CADCWL010000032">
    <property type="protein sequence ID" value="CAA9550257.1"/>
    <property type="molecule type" value="Genomic_DNA"/>
</dbReference>
<organism evidence="3">
    <name type="scientific">uncultured Thermomicrobiales bacterium</name>
    <dbReference type="NCBI Taxonomy" id="1645740"/>
    <lineage>
        <taxon>Bacteria</taxon>
        <taxon>Pseudomonadati</taxon>
        <taxon>Thermomicrobiota</taxon>
        <taxon>Thermomicrobia</taxon>
        <taxon>Thermomicrobiales</taxon>
        <taxon>environmental samples</taxon>
    </lineage>
</organism>
<protein>
    <recommendedName>
        <fullName evidence="2">Rhodanese domain-containing protein</fullName>
    </recommendedName>
</protein>
<proteinExistence type="predicted"/>